<accession>A0AAE1XSC8</accession>
<dbReference type="AlphaFoldDB" id="A0AAE1XSC8"/>
<keyword evidence="3" id="KW-1185">Reference proteome</keyword>
<dbReference type="Proteomes" id="UP001293254">
    <property type="component" value="Unassembled WGS sequence"/>
</dbReference>
<sequence length="116" mass="12434">MVHEAANYVKKCLGGGEDDAIIFCGSGSTAAIKTPPGSHGNRNSLNPQRKKPGRGGGDRLDHRGLIDMEELRRKLDFYKGRTARFLAPSLLVATSPEFVLTPAPLPAFSTRSEGSP</sequence>
<gene>
    <name evidence="2" type="ORF">Salat_2496900</name>
</gene>
<evidence type="ECO:0000313" key="2">
    <source>
        <dbReference type="EMBL" id="KAK4416714.1"/>
    </source>
</evidence>
<dbReference type="EMBL" id="JACGWO010000010">
    <property type="protein sequence ID" value="KAK4416714.1"/>
    <property type="molecule type" value="Genomic_DNA"/>
</dbReference>
<feature type="region of interest" description="Disordered" evidence="1">
    <location>
        <begin position="29"/>
        <end position="62"/>
    </location>
</feature>
<protein>
    <submittedName>
        <fullName evidence="2">Uncharacterized protein</fullName>
    </submittedName>
</protein>
<evidence type="ECO:0000256" key="1">
    <source>
        <dbReference type="SAM" id="MobiDB-lite"/>
    </source>
</evidence>
<reference evidence="2" key="1">
    <citation type="submission" date="2020-06" db="EMBL/GenBank/DDBJ databases">
        <authorList>
            <person name="Li T."/>
            <person name="Hu X."/>
            <person name="Zhang T."/>
            <person name="Song X."/>
            <person name="Zhang H."/>
            <person name="Dai N."/>
            <person name="Sheng W."/>
            <person name="Hou X."/>
            <person name="Wei L."/>
        </authorList>
    </citation>
    <scope>NUCLEOTIDE SEQUENCE</scope>
    <source>
        <strain evidence="2">3651</strain>
        <tissue evidence="2">Leaf</tissue>
    </source>
</reference>
<evidence type="ECO:0000313" key="3">
    <source>
        <dbReference type="Proteomes" id="UP001293254"/>
    </source>
</evidence>
<reference evidence="2" key="2">
    <citation type="journal article" date="2024" name="Plant">
        <title>Genomic evolution and insights into agronomic trait innovations of Sesamum species.</title>
        <authorList>
            <person name="Miao H."/>
            <person name="Wang L."/>
            <person name="Qu L."/>
            <person name="Liu H."/>
            <person name="Sun Y."/>
            <person name="Le M."/>
            <person name="Wang Q."/>
            <person name="Wei S."/>
            <person name="Zheng Y."/>
            <person name="Lin W."/>
            <person name="Duan Y."/>
            <person name="Cao H."/>
            <person name="Xiong S."/>
            <person name="Wang X."/>
            <person name="Wei L."/>
            <person name="Li C."/>
            <person name="Ma Q."/>
            <person name="Ju M."/>
            <person name="Zhao R."/>
            <person name="Li G."/>
            <person name="Mu C."/>
            <person name="Tian Q."/>
            <person name="Mei H."/>
            <person name="Zhang T."/>
            <person name="Gao T."/>
            <person name="Zhang H."/>
        </authorList>
    </citation>
    <scope>NUCLEOTIDE SEQUENCE</scope>
    <source>
        <strain evidence="2">3651</strain>
    </source>
</reference>
<name>A0AAE1XSC8_9LAMI</name>
<proteinExistence type="predicted"/>
<feature type="non-terminal residue" evidence="2">
    <location>
        <position position="1"/>
    </location>
</feature>
<comment type="caution">
    <text evidence="2">The sequence shown here is derived from an EMBL/GenBank/DDBJ whole genome shotgun (WGS) entry which is preliminary data.</text>
</comment>
<organism evidence="2 3">
    <name type="scientific">Sesamum alatum</name>
    <dbReference type="NCBI Taxonomy" id="300844"/>
    <lineage>
        <taxon>Eukaryota</taxon>
        <taxon>Viridiplantae</taxon>
        <taxon>Streptophyta</taxon>
        <taxon>Embryophyta</taxon>
        <taxon>Tracheophyta</taxon>
        <taxon>Spermatophyta</taxon>
        <taxon>Magnoliopsida</taxon>
        <taxon>eudicotyledons</taxon>
        <taxon>Gunneridae</taxon>
        <taxon>Pentapetalae</taxon>
        <taxon>asterids</taxon>
        <taxon>lamiids</taxon>
        <taxon>Lamiales</taxon>
        <taxon>Pedaliaceae</taxon>
        <taxon>Sesamum</taxon>
    </lineage>
</organism>